<keyword evidence="2" id="KW-0444">Lipid biosynthesis</keyword>
<evidence type="ECO:0000256" key="7">
    <source>
        <dbReference type="ARBA" id="ARBA00023098"/>
    </source>
</evidence>
<keyword evidence="5" id="KW-0809">Transit peptide</keyword>
<evidence type="ECO:0000256" key="1">
    <source>
        <dbReference type="ARBA" id="ARBA00010371"/>
    </source>
</evidence>
<dbReference type="Proteomes" id="UP000318709">
    <property type="component" value="Chromosome"/>
</dbReference>
<evidence type="ECO:0000259" key="11">
    <source>
        <dbReference type="SMART" id="SM00829"/>
    </source>
</evidence>
<dbReference type="KEGG" id="swf:E3E12_03140"/>
<organism evidence="12 13">
    <name type="scientific">Formicincola oecophyllae</name>
    <dbReference type="NCBI Taxonomy" id="2558361"/>
    <lineage>
        <taxon>Bacteria</taxon>
        <taxon>Pseudomonadati</taxon>
        <taxon>Pseudomonadota</taxon>
        <taxon>Alphaproteobacteria</taxon>
        <taxon>Acetobacterales</taxon>
        <taxon>Acetobacteraceae</taxon>
        <taxon>Formicincola</taxon>
    </lineage>
</organism>
<dbReference type="InterPro" id="IPR013154">
    <property type="entry name" value="ADH-like_N"/>
</dbReference>
<keyword evidence="7" id="KW-0443">Lipid metabolism</keyword>
<dbReference type="Gene3D" id="3.90.180.10">
    <property type="entry name" value="Medium-chain alcohol dehydrogenases, catalytic domain"/>
    <property type="match status" value="1"/>
</dbReference>
<evidence type="ECO:0000313" key="13">
    <source>
        <dbReference type="Proteomes" id="UP000318709"/>
    </source>
</evidence>
<dbReference type="PANTHER" id="PTHR43981:SF2">
    <property type="entry name" value="ENOYL-[ACYL-CARRIER-PROTEIN] REDUCTASE, MITOCHONDRIAL"/>
    <property type="match status" value="1"/>
</dbReference>
<dbReference type="InterPro" id="IPR036291">
    <property type="entry name" value="NAD(P)-bd_dom_sf"/>
</dbReference>
<evidence type="ECO:0000256" key="8">
    <source>
        <dbReference type="ARBA" id="ARBA00023160"/>
    </source>
</evidence>
<evidence type="ECO:0000256" key="3">
    <source>
        <dbReference type="ARBA" id="ARBA00022832"/>
    </source>
</evidence>
<comment type="similarity">
    <text evidence="1">Belongs to the zinc-containing alcohol dehydrogenase family. Quinone oxidoreductase subfamily.</text>
</comment>
<dbReference type="GO" id="GO:0141148">
    <property type="term" value="F:enoyl-[acyl-carrier-protein] reductase (NADPH) activity"/>
    <property type="evidence" value="ECO:0007669"/>
    <property type="project" value="UniProtKB-EC"/>
</dbReference>
<accession>A0A4Y6UAA1</accession>
<dbReference type="Pfam" id="PF08240">
    <property type="entry name" value="ADH_N"/>
    <property type="match status" value="1"/>
</dbReference>
<dbReference type="GO" id="GO:0006633">
    <property type="term" value="P:fatty acid biosynthetic process"/>
    <property type="evidence" value="ECO:0007669"/>
    <property type="project" value="UniProtKB-KW"/>
</dbReference>
<dbReference type="OrthoDB" id="9788224at2"/>
<dbReference type="SUPFAM" id="SSF50129">
    <property type="entry name" value="GroES-like"/>
    <property type="match status" value="1"/>
</dbReference>
<comment type="catalytic activity">
    <reaction evidence="10">
        <text>a 2,3-saturated acyl-[ACP] + NADP(+) = a (2E)-enoyl-[ACP] + NADPH + H(+)</text>
        <dbReference type="Rhea" id="RHEA:22564"/>
        <dbReference type="Rhea" id="RHEA-COMP:9925"/>
        <dbReference type="Rhea" id="RHEA-COMP:9926"/>
        <dbReference type="ChEBI" id="CHEBI:15378"/>
        <dbReference type="ChEBI" id="CHEBI:57783"/>
        <dbReference type="ChEBI" id="CHEBI:58349"/>
        <dbReference type="ChEBI" id="CHEBI:78784"/>
        <dbReference type="ChEBI" id="CHEBI:78785"/>
        <dbReference type="EC" id="1.3.1.104"/>
    </reaction>
</comment>
<dbReference type="Pfam" id="PF00107">
    <property type="entry name" value="ADH_zinc_N"/>
    <property type="match status" value="1"/>
</dbReference>
<name>A0A4Y6UAA1_9PROT</name>
<evidence type="ECO:0000256" key="2">
    <source>
        <dbReference type="ARBA" id="ARBA00022516"/>
    </source>
</evidence>
<keyword evidence="4" id="KW-0521">NADP</keyword>
<sequence>MNAVVLDKFGEPEDVLHPGTMPTPTIGPDQVLVKTIMAPIHNHHLWIARGLYGIRPPLPAVDGDEAVGTIAAVGANVKGLAVGQRVACARALGTWAQYFAAPADLVVPVPEGIDDETASQMLIMPMSALMLLDSLHLKAGDWLIHNAANGAVGKALAIMAKGRGIHTINLVRSPKALDEMVAAGITAGNISTAQTDWTQQAAKLMGGNHAAAAVDGIGGPLDVEMTSLLREGGELVSFGSQGGQAVVVSPADLIFRAITVRGFWANKEARSLPAADKARLVGEIVGLLQSGQLKMPVAGVYSFSHITQALEANAKAGRNGKVLLKP</sequence>
<protein>
    <recommendedName>
        <fullName evidence="9">enoyl-[acyl-carrier-protein] reductase</fullName>
        <ecNumber evidence="9">1.3.1.104</ecNumber>
    </recommendedName>
</protein>
<evidence type="ECO:0000256" key="6">
    <source>
        <dbReference type="ARBA" id="ARBA00023002"/>
    </source>
</evidence>
<dbReference type="EMBL" id="CP038231">
    <property type="protein sequence ID" value="QDH14332.1"/>
    <property type="molecule type" value="Genomic_DNA"/>
</dbReference>
<keyword evidence="13" id="KW-1185">Reference proteome</keyword>
<evidence type="ECO:0000313" key="12">
    <source>
        <dbReference type="EMBL" id="QDH14332.1"/>
    </source>
</evidence>
<proteinExistence type="inferred from homology"/>
<evidence type="ECO:0000256" key="4">
    <source>
        <dbReference type="ARBA" id="ARBA00022857"/>
    </source>
</evidence>
<dbReference type="InterPro" id="IPR020843">
    <property type="entry name" value="ER"/>
</dbReference>
<dbReference type="InterPro" id="IPR013149">
    <property type="entry name" value="ADH-like_C"/>
</dbReference>
<dbReference type="SMART" id="SM00829">
    <property type="entry name" value="PKS_ER"/>
    <property type="match status" value="1"/>
</dbReference>
<feature type="domain" description="Enoyl reductase (ER)" evidence="11">
    <location>
        <begin position="10"/>
        <end position="324"/>
    </location>
</feature>
<keyword evidence="6" id="KW-0560">Oxidoreductase</keyword>
<gene>
    <name evidence="12" type="ORF">E3E12_03140</name>
</gene>
<evidence type="ECO:0000256" key="10">
    <source>
        <dbReference type="ARBA" id="ARBA00048843"/>
    </source>
</evidence>
<keyword evidence="8" id="KW-0275">Fatty acid biosynthesis</keyword>
<dbReference type="InterPro" id="IPR051034">
    <property type="entry name" value="Mito_Enoyl-ACP_Reductase"/>
</dbReference>
<dbReference type="Gene3D" id="3.40.50.720">
    <property type="entry name" value="NAD(P)-binding Rossmann-like Domain"/>
    <property type="match status" value="1"/>
</dbReference>
<evidence type="ECO:0000256" key="9">
    <source>
        <dbReference type="ARBA" id="ARBA00038963"/>
    </source>
</evidence>
<dbReference type="SUPFAM" id="SSF51735">
    <property type="entry name" value="NAD(P)-binding Rossmann-fold domains"/>
    <property type="match status" value="1"/>
</dbReference>
<keyword evidence="3" id="KW-0276">Fatty acid metabolism</keyword>
<dbReference type="InterPro" id="IPR011032">
    <property type="entry name" value="GroES-like_sf"/>
</dbReference>
<dbReference type="AlphaFoldDB" id="A0A4Y6UAA1"/>
<dbReference type="EC" id="1.3.1.104" evidence="9"/>
<dbReference type="PANTHER" id="PTHR43981">
    <property type="entry name" value="ENOYL-[ACYL-CARRIER-PROTEIN] REDUCTASE, MITOCHONDRIAL"/>
    <property type="match status" value="1"/>
</dbReference>
<evidence type="ECO:0000256" key="5">
    <source>
        <dbReference type="ARBA" id="ARBA00022946"/>
    </source>
</evidence>
<reference evidence="12 13" key="1">
    <citation type="submission" date="2019-03" db="EMBL/GenBank/DDBJ databases">
        <title>The complete genome sequence of Swingsia_sp. F3b2 LMG30590(T).</title>
        <authorList>
            <person name="Chua K.-O."/>
            <person name="Chan K.-G."/>
            <person name="See-Too W.-S."/>
        </authorList>
    </citation>
    <scope>NUCLEOTIDE SEQUENCE [LARGE SCALE GENOMIC DNA]</scope>
    <source>
        <strain evidence="12 13">F3b2</strain>
    </source>
</reference>